<dbReference type="GO" id="GO:0005886">
    <property type="term" value="C:plasma membrane"/>
    <property type="evidence" value="ECO:0007669"/>
    <property type="project" value="UniProtKB-SubCell"/>
</dbReference>
<feature type="transmembrane region" description="Helical" evidence="8">
    <location>
        <begin position="111"/>
        <end position="131"/>
    </location>
</feature>
<feature type="transmembrane region" description="Helical" evidence="8">
    <location>
        <begin position="182"/>
        <end position="199"/>
    </location>
</feature>
<evidence type="ECO:0000256" key="1">
    <source>
        <dbReference type="ARBA" id="ARBA00004651"/>
    </source>
</evidence>
<proteinExistence type="inferred from homology"/>
<dbReference type="Proteomes" id="UP000219050">
    <property type="component" value="Chromosome"/>
</dbReference>
<sequence length="260" mass="27435">MTSFFDAALNGLDPVTFVFALAIGLLAGFVKGAVGFAMPMILISGLGSILPAELALAALILPTLVTNGMQALRQGTGAALASARRFWLFLLICGVFLLGSAQLVRVLSTEALFMLIGVPIVGFAVLQLAGWRLRLTVTQRRPAELIMGAMAGFVGGLSGVWGPPTVAYLTAIDTPKQEQIRVQGVVYGVGSVLLLLAHLRTGVLTAQTLPLSVLMLAPALGGMVIGQMLQDRLDQEKFRKITLLVLAIAGLNLIRRSLMS</sequence>
<dbReference type="PANTHER" id="PTHR30269:SF32">
    <property type="entry name" value="MEMBRANE TRANSPORTER PROTEIN-RELATED"/>
    <property type="match status" value="1"/>
</dbReference>
<evidence type="ECO:0000256" key="2">
    <source>
        <dbReference type="ARBA" id="ARBA00009142"/>
    </source>
</evidence>
<comment type="similarity">
    <text evidence="2 8">Belongs to the 4-toluene sulfonate uptake permease (TSUP) (TC 2.A.102) family.</text>
</comment>
<evidence type="ECO:0000256" key="8">
    <source>
        <dbReference type="RuleBase" id="RU363041"/>
    </source>
</evidence>
<organism evidence="9 10">
    <name type="scientific">Pacificitalea manganoxidans</name>
    <dbReference type="NCBI Taxonomy" id="1411902"/>
    <lineage>
        <taxon>Bacteria</taxon>
        <taxon>Pseudomonadati</taxon>
        <taxon>Pseudomonadota</taxon>
        <taxon>Alphaproteobacteria</taxon>
        <taxon>Rhodobacterales</taxon>
        <taxon>Paracoccaceae</taxon>
        <taxon>Pacificitalea</taxon>
    </lineage>
</organism>
<dbReference type="AlphaFoldDB" id="A0A291M2J4"/>
<evidence type="ECO:0000256" key="6">
    <source>
        <dbReference type="ARBA" id="ARBA00022989"/>
    </source>
</evidence>
<keyword evidence="7 8" id="KW-0472">Membrane</keyword>
<dbReference type="PANTHER" id="PTHR30269">
    <property type="entry name" value="TRANSMEMBRANE PROTEIN YFCA"/>
    <property type="match status" value="1"/>
</dbReference>
<dbReference type="RefSeq" id="WP_088662759.1">
    <property type="nucleotide sequence ID" value="NZ_CP021404.1"/>
</dbReference>
<keyword evidence="4 8" id="KW-1003">Cell membrane</keyword>
<dbReference type="KEGG" id="cmag:CBW24_14610"/>
<dbReference type="OrthoDB" id="9800873at2"/>
<dbReference type="InterPro" id="IPR002781">
    <property type="entry name" value="TM_pro_TauE-like"/>
</dbReference>
<feature type="transmembrane region" description="Helical" evidence="8">
    <location>
        <begin position="86"/>
        <end position="105"/>
    </location>
</feature>
<feature type="transmembrane region" description="Helical" evidence="8">
    <location>
        <begin position="211"/>
        <end position="229"/>
    </location>
</feature>
<reference evidence="9 10" key="1">
    <citation type="submission" date="2017-05" db="EMBL/GenBank/DDBJ databases">
        <title>Comparative genomic and metabolic analysis of manganese-oxidizing mechanisms in Celeribater manganoxidans DY25T: its adaption to the environment of polymetallic nodule.</title>
        <authorList>
            <person name="Wang X."/>
        </authorList>
    </citation>
    <scope>NUCLEOTIDE SEQUENCE [LARGE SCALE GENOMIC DNA]</scope>
    <source>
        <strain evidence="9 10">DY25</strain>
    </source>
</reference>
<evidence type="ECO:0000256" key="5">
    <source>
        <dbReference type="ARBA" id="ARBA00022692"/>
    </source>
</evidence>
<keyword evidence="5 8" id="KW-0812">Transmembrane</keyword>
<accession>A0A291M2J4</accession>
<keyword evidence="10" id="KW-1185">Reference proteome</keyword>
<evidence type="ECO:0000256" key="3">
    <source>
        <dbReference type="ARBA" id="ARBA00022448"/>
    </source>
</evidence>
<keyword evidence="3" id="KW-0813">Transport</keyword>
<comment type="subcellular location">
    <subcellularLocation>
        <location evidence="1 8">Cell membrane</location>
        <topology evidence="1 8">Multi-pass membrane protein</topology>
    </subcellularLocation>
</comment>
<gene>
    <name evidence="9" type="ORF">CBW24_14610</name>
</gene>
<feature type="transmembrane region" description="Helical" evidence="8">
    <location>
        <begin position="241"/>
        <end position="258"/>
    </location>
</feature>
<feature type="transmembrane region" description="Helical" evidence="8">
    <location>
        <begin position="36"/>
        <end position="65"/>
    </location>
</feature>
<protein>
    <recommendedName>
        <fullName evidence="8">Probable membrane transporter protein</fullName>
    </recommendedName>
</protein>
<dbReference type="InterPro" id="IPR052017">
    <property type="entry name" value="TSUP"/>
</dbReference>
<evidence type="ECO:0000313" key="10">
    <source>
        <dbReference type="Proteomes" id="UP000219050"/>
    </source>
</evidence>
<keyword evidence="6 8" id="KW-1133">Transmembrane helix</keyword>
<dbReference type="EMBL" id="CP021404">
    <property type="protein sequence ID" value="ATI43114.1"/>
    <property type="molecule type" value="Genomic_DNA"/>
</dbReference>
<feature type="transmembrane region" description="Helical" evidence="8">
    <location>
        <begin position="143"/>
        <end position="162"/>
    </location>
</feature>
<name>A0A291M2J4_9RHOB</name>
<feature type="transmembrane region" description="Helical" evidence="8">
    <location>
        <begin position="12"/>
        <end position="30"/>
    </location>
</feature>
<dbReference type="Pfam" id="PF01925">
    <property type="entry name" value="TauE"/>
    <property type="match status" value="1"/>
</dbReference>
<evidence type="ECO:0000313" key="9">
    <source>
        <dbReference type="EMBL" id="ATI43114.1"/>
    </source>
</evidence>
<evidence type="ECO:0000256" key="4">
    <source>
        <dbReference type="ARBA" id="ARBA00022475"/>
    </source>
</evidence>
<evidence type="ECO:0000256" key="7">
    <source>
        <dbReference type="ARBA" id="ARBA00023136"/>
    </source>
</evidence>